<dbReference type="RefSeq" id="WP_117317420.1">
    <property type="nucleotide sequence ID" value="NZ_QQSW01000008.1"/>
</dbReference>
<feature type="transmembrane region" description="Helical" evidence="1">
    <location>
        <begin position="105"/>
        <end position="126"/>
    </location>
</feature>
<evidence type="ECO:0000313" key="2">
    <source>
        <dbReference type="EMBL" id="TCO77041.1"/>
    </source>
</evidence>
<organism evidence="2 3">
    <name type="scientific">Chromatocurvus halotolerans</name>
    <dbReference type="NCBI Taxonomy" id="1132028"/>
    <lineage>
        <taxon>Bacteria</taxon>
        <taxon>Pseudomonadati</taxon>
        <taxon>Pseudomonadota</taxon>
        <taxon>Gammaproteobacteria</taxon>
        <taxon>Cellvibrionales</taxon>
        <taxon>Halieaceae</taxon>
        <taxon>Chromatocurvus</taxon>
    </lineage>
</organism>
<evidence type="ECO:0000256" key="1">
    <source>
        <dbReference type="SAM" id="Phobius"/>
    </source>
</evidence>
<reference evidence="2 3" key="1">
    <citation type="submission" date="2019-03" db="EMBL/GenBank/DDBJ databases">
        <title>Genomic Encyclopedia of Type Strains, Phase IV (KMG-IV): sequencing the most valuable type-strain genomes for metagenomic binning, comparative biology and taxonomic classification.</title>
        <authorList>
            <person name="Goeker M."/>
        </authorList>
    </citation>
    <scope>NUCLEOTIDE SEQUENCE [LARGE SCALE GENOMIC DNA]</scope>
    <source>
        <strain evidence="2 3">DSM 23344</strain>
    </source>
</reference>
<dbReference type="AlphaFoldDB" id="A0A4R2KRV9"/>
<feature type="transmembrane region" description="Helical" evidence="1">
    <location>
        <begin position="250"/>
        <end position="273"/>
    </location>
</feature>
<proteinExistence type="predicted"/>
<gene>
    <name evidence="2" type="ORF">EV688_10355</name>
</gene>
<feature type="transmembrane region" description="Helical" evidence="1">
    <location>
        <begin position="77"/>
        <end position="99"/>
    </location>
</feature>
<keyword evidence="1" id="KW-1133">Transmembrane helix</keyword>
<comment type="caution">
    <text evidence="2">The sequence shown here is derived from an EMBL/GenBank/DDBJ whole genome shotgun (WGS) entry which is preliminary data.</text>
</comment>
<name>A0A4R2KRV9_9GAMM</name>
<dbReference type="Proteomes" id="UP000294980">
    <property type="component" value="Unassembled WGS sequence"/>
</dbReference>
<keyword evidence="3" id="KW-1185">Reference proteome</keyword>
<evidence type="ECO:0000313" key="3">
    <source>
        <dbReference type="Proteomes" id="UP000294980"/>
    </source>
</evidence>
<feature type="transmembrane region" description="Helical" evidence="1">
    <location>
        <begin position="162"/>
        <end position="184"/>
    </location>
</feature>
<dbReference type="InterPro" id="IPR021296">
    <property type="entry name" value="DUF2868"/>
</dbReference>
<protein>
    <submittedName>
        <fullName evidence="2">Uncharacterized protein DUF2868</fullName>
    </submittedName>
</protein>
<dbReference type="EMBL" id="SLWX01000003">
    <property type="protein sequence ID" value="TCO77041.1"/>
    <property type="molecule type" value="Genomic_DNA"/>
</dbReference>
<sequence>MIDSALQLLLDFDARVQREASQSAEFLHRRDRRFALTCTERDVPVDARAWLDHLDRLSGDGARASRGVQVARQWRRIAAGFGIAGGLFGVITMLGLLVYEGGQRINVTVLMAFVLLQLLLALLTTLQASLGWQPWRPLLARFQKQLPTRVLRQMQPLLMARAAHLGGLCFSVAALITLLVALVIQDLAFGWSTTLSAAPTGFTRLTASLAWPWRGLWPAAVPDLSLVEATRFYRTGAGMSDVPPSRWGDWWPFIMMLWLTYVVLPRGILLAVAQGHIVLRARRALHAHPGWRALQYRMETPTLDTGNGHNDAEDTPGEFHGAAPRLLPQASVVVYWGGVAADSLPAATRERVRLTCSAGGRATLESDRQTLQQIADTLSDSNGRDNDVLLVTRGWEPPTGELQDFLEAAQSLWPSRARLTVVPVSHDSAVPVPKHQLTQWLRLQERFPAGFVSVALIDPFPANAAESEPDA</sequence>
<keyword evidence="1" id="KW-0812">Transmembrane</keyword>
<dbReference type="Pfam" id="PF11067">
    <property type="entry name" value="DUF2868"/>
    <property type="match status" value="1"/>
</dbReference>
<accession>A0A4R2KRV9</accession>
<keyword evidence="1" id="KW-0472">Membrane</keyword>
<dbReference type="OrthoDB" id="7056210at2"/>